<dbReference type="KEGG" id="tsa:AciPR4_1862"/>
<dbReference type="Proteomes" id="UP000006844">
    <property type="component" value="Chromosome"/>
</dbReference>
<accession>E8V5Q9</accession>
<gene>
    <name evidence="2" type="ordered locus">AciPR4_1862</name>
</gene>
<dbReference type="HOGENOM" id="CLU_2248798_0_0_0"/>
<evidence type="ECO:0000256" key="1">
    <source>
        <dbReference type="SAM" id="MobiDB-lite"/>
    </source>
</evidence>
<sequence>MRAFLTFVIVLLVIAGLVGVIYDRRLTAKFQSIEPHASESAVRSELGPPSKTDPSCSAYGTQQATHCDHVLVYKSAFSFINHRYWLVFIDPSGAVTATSAQIEP</sequence>
<dbReference type="RefSeq" id="WP_013568401.1">
    <property type="nucleotide sequence ID" value="NC_014963.1"/>
</dbReference>
<organism evidence="2 3">
    <name type="scientific">Terriglobus saanensis (strain ATCC BAA-1853 / DSM 23119 / SP1PR4)</name>
    <dbReference type="NCBI Taxonomy" id="401053"/>
    <lineage>
        <taxon>Bacteria</taxon>
        <taxon>Pseudomonadati</taxon>
        <taxon>Acidobacteriota</taxon>
        <taxon>Terriglobia</taxon>
        <taxon>Terriglobales</taxon>
        <taxon>Acidobacteriaceae</taxon>
        <taxon>Terriglobus</taxon>
    </lineage>
</organism>
<reference evidence="2 3" key="1">
    <citation type="journal article" date="2012" name="Stand. Genomic Sci.">
        <title>Complete genome sequence of Terriglobus saanensis type strain SP1PR4(T), an Acidobacteria from tundra soil.</title>
        <authorList>
            <person name="Rawat S.R."/>
            <person name="Mannisto M.K."/>
            <person name="Starovoytov V."/>
            <person name="Goodwin L."/>
            <person name="Nolan M."/>
            <person name="Hauser L."/>
            <person name="Land M."/>
            <person name="Davenport K.W."/>
            <person name="Woyke T."/>
            <person name="Haggblom M.M."/>
        </authorList>
    </citation>
    <scope>NUCLEOTIDE SEQUENCE</scope>
    <source>
        <strain evidence="3">ATCC BAA-1853 / DSM 23119 / SP1PR4</strain>
    </source>
</reference>
<dbReference type="EMBL" id="CP002467">
    <property type="protein sequence ID" value="ADV82668.1"/>
    <property type="molecule type" value="Genomic_DNA"/>
</dbReference>
<dbReference type="eggNOG" id="ENOG502ZVCU">
    <property type="taxonomic scope" value="Bacteria"/>
</dbReference>
<feature type="region of interest" description="Disordered" evidence="1">
    <location>
        <begin position="36"/>
        <end position="58"/>
    </location>
</feature>
<dbReference type="STRING" id="401053.AciPR4_1862"/>
<dbReference type="AlphaFoldDB" id="E8V5Q9"/>
<name>E8V5Q9_TERSS</name>
<keyword evidence="3" id="KW-1185">Reference proteome</keyword>
<evidence type="ECO:0000313" key="2">
    <source>
        <dbReference type="EMBL" id="ADV82668.1"/>
    </source>
</evidence>
<evidence type="ECO:0000313" key="3">
    <source>
        <dbReference type="Proteomes" id="UP000006844"/>
    </source>
</evidence>
<protein>
    <submittedName>
        <fullName evidence="2">Uncharacterized protein</fullName>
    </submittedName>
</protein>
<proteinExistence type="predicted"/>
<dbReference type="OrthoDB" id="122693at2"/>